<dbReference type="AlphaFoldDB" id="A0A7I4Z5V5"/>
<reference evidence="2" key="1">
    <citation type="submission" date="2020-12" db="UniProtKB">
        <authorList>
            <consortium name="WormBaseParasite"/>
        </authorList>
    </citation>
    <scope>IDENTIFICATION</scope>
    <source>
        <strain evidence="2">MHco3</strain>
    </source>
</reference>
<name>A0A7I4Z5V5_HAECO</name>
<accession>A0A7I4Z5V5</accession>
<dbReference type="WBParaSite" id="HCON_00177590-00001">
    <property type="protein sequence ID" value="HCON_00177590-00001"/>
    <property type="gene ID" value="HCON_00177590"/>
</dbReference>
<evidence type="ECO:0000313" key="1">
    <source>
        <dbReference type="Proteomes" id="UP000025227"/>
    </source>
</evidence>
<protein>
    <submittedName>
        <fullName evidence="2">Transcriptional regulator</fullName>
    </submittedName>
</protein>
<sequence>MIAKIVTDVKAIFQDNVSCLPVAAEDVAPDTAQTTAYAKSWTTSSTTIGRRSISNRCQLCRPAQRPFNATRMPTLLGRIIIPPAL</sequence>
<keyword evidence="1" id="KW-1185">Reference proteome</keyword>
<evidence type="ECO:0000313" key="2">
    <source>
        <dbReference type="WBParaSite" id="HCON_00177590-00001"/>
    </source>
</evidence>
<dbReference type="Proteomes" id="UP000025227">
    <property type="component" value="Unplaced"/>
</dbReference>
<organism evidence="1 2">
    <name type="scientific">Haemonchus contortus</name>
    <name type="common">Barber pole worm</name>
    <dbReference type="NCBI Taxonomy" id="6289"/>
    <lineage>
        <taxon>Eukaryota</taxon>
        <taxon>Metazoa</taxon>
        <taxon>Ecdysozoa</taxon>
        <taxon>Nematoda</taxon>
        <taxon>Chromadorea</taxon>
        <taxon>Rhabditida</taxon>
        <taxon>Rhabditina</taxon>
        <taxon>Rhabditomorpha</taxon>
        <taxon>Strongyloidea</taxon>
        <taxon>Trichostrongylidae</taxon>
        <taxon>Haemonchus</taxon>
    </lineage>
</organism>
<proteinExistence type="predicted"/>